<feature type="compositionally biased region" description="Acidic residues" evidence="1">
    <location>
        <begin position="437"/>
        <end position="463"/>
    </location>
</feature>
<feature type="compositionally biased region" description="Basic and acidic residues" evidence="1">
    <location>
        <begin position="341"/>
        <end position="355"/>
    </location>
</feature>
<evidence type="ECO:0008006" key="4">
    <source>
        <dbReference type="Google" id="ProtNLM"/>
    </source>
</evidence>
<feature type="compositionally biased region" description="Low complexity" evidence="1">
    <location>
        <begin position="383"/>
        <end position="396"/>
    </location>
</feature>
<feature type="compositionally biased region" description="Basic and acidic residues" evidence="1">
    <location>
        <begin position="363"/>
        <end position="378"/>
    </location>
</feature>
<dbReference type="SUPFAM" id="SSF52540">
    <property type="entry name" value="P-loop containing nucleoside triphosphate hydrolases"/>
    <property type="match status" value="1"/>
</dbReference>
<dbReference type="Gene3D" id="3.40.50.300">
    <property type="entry name" value="P-loop containing nucleotide triphosphate hydrolases"/>
    <property type="match status" value="1"/>
</dbReference>
<protein>
    <recommendedName>
        <fullName evidence="4">Helicase</fullName>
    </recommendedName>
</protein>
<evidence type="ECO:0000256" key="1">
    <source>
        <dbReference type="SAM" id="MobiDB-lite"/>
    </source>
</evidence>
<feature type="non-terminal residue" evidence="2">
    <location>
        <position position="1"/>
    </location>
</feature>
<geneLocation type="plasmid" evidence="2">
    <name>unnamed4</name>
</geneLocation>
<dbReference type="EMBL" id="JAKRKC020000007">
    <property type="protein sequence ID" value="MCK2222080.1"/>
    <property type="molecule type" value="Genomic_DNA"/>
</dbReference>
<organism evidence="2 3">
    <name type="scientific">Actinomadura luzonensis</name>
    <dbReference type="NCBI Taxonomy" id="2805427"/>
    <lineage>
        <taxon>Bacteria</taxon>
        <taxon>Bacillati</taxon>
        <taxon>Actinomycetota</taxon>
        <taxon>Actinomycetes</taxon>
        <taxon>Streptosporangiales</taxon>
        <taxon>Thermomonosporaceae</taxon>
        <taxon>Actinomadura</taxon>
    </lineage>
</organism>
<feature type="region of interest" description="Disordered" evidence="1">
    <location>
        <begin position="292"/>
        <end position="313"/>
    </location>
</feature>
<feature type="compositionally biased region" description="Acidic residues" evidence="1">
    <location>
        <begin position="421"/>
        <end position="430"/>
    </location>
</feature>
<comment type="caution">
    <text evidence="2">The sequence shown here is derived from an EMBL/GenBank/DDBJ whole genome shotgun (WGS) entry which is preliminary data.</text>
</comment>
<keyword evidence="2" id="KW-0614">Plasmid</keyword>
<reference evidence="2 3" key="1">
    <citation type="submission" date="2022-04" db="EMBL/GenBank/DDBJ databases">
        <title>Genome draft of Actinomadura sp. ATCC 31491.</title>
        <authorList>
            <person name="Shi X."/>
            <person name="Du Y."/>
        </authorList>
    </citation>
    <scope>NUCLEOTIDE SEQUENCE [LARGE SCALE GENOMIC DNA]</scope>
    <source>
        <strain evidence="2 3">ATCC 31491</strain>
        <plasmid evidence="2">unnamed4</plasmid>
    </source>
</reference>
<feature type="compositionally biased region" description="Basic residues" evidence="1">
    <location>
        <begin position="573"/>
        <end position="587"/>
    </location>
</feature>
<dbReference type="InterPro" id="IPR027417">
    <property type="entry name" value="P-loop_NTPase"/>
</dbReference>
<name>A0ABT0GBU9_9ACTN</name>
<gene>
    <name evidence="2" type="ORF">MF672_050990</name>
</gene>
<feature type="compositionally biased region" description="Basic residues" evidence="1">
    <location>
        <begin position="594"/>
        <end position="617"/>
    </location>
</feature>
<keyword evidence="3" id="KW-1185">Reference proteome</keyword>
<feature type="region of interest" description="Disordered" evidence="1">
    <location>
        <begin position="341"/>
        <end position="688"/>
    </location>
</feature>
<feature type="compositionally biased region" description="Basic and acidic residues" evidence="1">
    <location>
        <begin position="537"/>
        <end position="554"/>
    </location>
</feature>
<proteinExistence type="predicted"/>
<dbReference type="Proteomes" id="UP001317259">
    <property type="component" value="Unassembled WGS sequence"/>
</dbReference>
<sequence>VLIGSTEKMGVGTNVQARAVALHHMDCPWRPADLAQREGRVERQGNFNLDHHSKDVQILRYVTEGTFDGYSWQTVERKARFIAQLQRGNLDVREIEDVGDAALSFAEVKALATGNPFLLDKAQADADLQRLERLDRAWARNQAGLERAVADHSENIRITEMFIADWQAALDARVETRGDAFTMTLGGTTYTKRADAYEPLRKAAADHLGARPWVEGKRVQIGELGGHPVYAETGRDTNFNRVVKVGFDWPRGMAPFRQEHLGEGGGRGMMATLEKRLAALEDQIAAGRVQVETSQEERARAERGVGQPFPHADTLRQARVRSQVLNELIGAITRRDELKANLRDNSSQEDKDKFAQAEADVQVGERRLADLRPAERPDPAAQPDPDLTPRTTDPVTMVSADDDGEAVVDRPDDGLVSLPEQDAEGSDGEDLDHGQDDGELEDAGGEQLPDDVVDDMPVPEEPEAAPNEPAQEDAAPAAGERGGRDEPQTAEQDEQVARPRAARPGGTSTRSGGGGGGGRAGGQGAARPQVTSSPPRQPERDVRSPHAGRADPARAARPRPRGAGVRRPDPARRHPRRAPGRARRRSRPAYLGARHLRPTGRRGPARQRPGHPHRRGRRADVGRPRGQGAVGRRAHDQRARRRAHRPGRPGRGPRRGREACRRVGVAPAGGVRRPHLLHGARPEPPREL</sequence>
<feature type="compositionally biased region" description="Gly residues" evidence="1">
    <location>
        <begin position="511"/>
        <end position="524"/>
    </location>
</feature>
<evidence type="ECO:0000313" key="2">
    <source>
        <dbReference type="EMBL" id="MCK2222080.1"/>
    </source>
</evidence>
<feature type="compositionally biased region" description="Low complexity" evidence="1">
    <location>
        <begin position="464"/>
        <end position="478"/>
    </location>
</feature>
<accession>A0ABT0GBU9</accession>
<feature type="compositionally biased region" description="Basic residues" evidence="1">
    <location>
        <begin position="638"/>
        <end position="654"/>
    </location>
</feature>
<evidence type="ECO:0000313" key="3">
    <source>
        <dbReference type="Proteomes" id="UP001317259"/>
    </source>
</evidence>